<evidence type="ECO:0000313" key="2">
    <source>
        <dbReference type="Proteomes" id="UP001595453"/>
    </source>
</evidence>
<dbReference type="Pfam" id="PF03746">
    <property type="entry name" value="LamB_YcsF"/>
    <property type="match status" value="1"/>
</dbReference>
<dbReference type="CDD" id="cd10787">
    <property type="entry name" value="LamB_YcsF_like"/>
    <property type="match status" value="1"/>
</dbReference>
<accession>A0ABV7CFZ6</accession>
<dbReference type="PANTHER" id="PTHR30292">
    <property type="entry name" value="UNCHARACTERIZED PROTEIN YBGL-RELATED"/>
    <property type="match status" value="1"/>
</dbReference>
<evidence type="ECO:0000313" key="1">
    <source>
        <dbReference type="EMBL" id="MFC3031498.1"/>
    </source>
</evidence>
<dbReference type="Proteomes" id="UP001595453">
    <property type="component" value="Unassembled WGS sequence"/>
</dbReference>
<dbReference type="NCBIfam" id="NF003816">
    <property type="entry name" value="PRK05406.1-5"/>
    <property type="match status" value="1"/>
</dbReference>
<keyword evidence="2" id="KW-1185">Reference proteome</keyword>
<name>A0ABV7CFZ6_9GAMM</name>
<dbReference type="EC" id="3.5.2.9" evidence="1"/>
<gene>
    <name evidence="1" type="ORF">ACFOEE_03040</name>
</gene>
<dbReference type="Gene3D" id="3.20.20.370">
    <property type="entry name" value="Glycoside hydrolase/deacetylase"/>
    <property type="match status" value="1"/>
</dbReference>
<keyword evidence="1" id="KW-0378">Hydrolase</keyword>
<dbReference type="PANTHER" id="PTHR30292:SF0">
    <property type="entry name" value="5-OXOPROLINASE SUBUNIT A"/>
    <property type="match status" value="1"/>
</dbReference>
<dbReference type="RefSeq" id="WP_377121061.1">
    <property type="nucleotide sequence ID" value="NZ_JBHRSD010000006.1"/>
</dbReference>
<dbReference type="InterPro" id="IPR011330">
    <property type="entry name" value="Glyco_hydro/deAcase_b/a-brl"/>
</dbReference>
<organism evidence="1 2">
    <name type="scientific">Pseudoalteromonas fenneropenaei</name>
    <dbReference type="NCBI Taxonomy" id="1737459"/>
    <lineage>
        <taxon>Bacteria</taxon>
        <taxon>Pseudomonadati</taxon>
        <taxon>Pseudomonadota</taxon>
        <taxon>Gammaproteobacteria</taxon>
        <taxon>Alteromonadales</taxon>
        <taxon>Pseudoalteromonadaceae</taxon>
        <taxon>Pseudoalteromonas</taxon>
    </lineage>
</organism>
<comment type="caution">
    <text evidence="1">The sequence shown here is derived from an EMBL/GenBank/DDBJ whole genome shotgun (WGS) entry which is preliminary data.</text>
</comment>
<dbReference type="EMBL" id="JBHRSD010000006">
    <property type="protein sequence ID" value="MFC3031498.1"/>
    <property type="molecule type" value="Genomic_DNA"/>
</dbReference>
<protein>
    <submittedName>
        <fullName evidence="1">5-oxoprolinase subunit PxpA</fullName>
        <ecNumber evidence="1">3.5.2.9</ecNumber>
    </submittedName>
</protein>
<dbReference type="InterPro" id="IPR005501">
    <property type="entry name" value="LamB/YcsF/PxpA-like"/>
</dbReference>
<reference evidence="2" key="1">
    <citation type="journal article" date="2019" name="Int. J. Syst. Evol. Microbiol.">
        <title>The Global Catalogue of Microorganisms (GCM) 10K type strain sequencing project: providing services to taxonomists for standard genome sequencing and annotation.</title>
        <authorList>
            <consortium name="The Broad Institute Genomics Platform"/>
            <consortium name="The Broad Institute Genome Sequencing Center for Infectious Disease"/>
            <person name="Wu L."/>
            <person name="Ma J."/>
        </authorList>
    </citation>
    <scope>NUCLEOTIDE SEQUENCE [LARGE SCALE GENOMIC DNA]</scope>
    <source>
        <strain evidence="2">KCTC 42730</strain>
    </source>
</reference>
<dbReference type="NCBIfam" id="NF003814">
    <property type="entry name" value="PRK05406.1-3"/>
    <property type="match status" value="1"/>
</dbReference>
<dbReference type="SUPFAM" id="SSF88713">
    <property type="entry name" value="Glycoside hydrolase/deacetylase"/>
    <property type="match status" value="1"/>
</dbReference>
<proteinExistence type="predicted"/>
<dbReference type="GO" id="GO:0017168">
    <property type="term" value="F:5-oxoprolinase (ATP-hydrolyzing) activity"/>
    <property type="evidence" value="ECO:0007669"/>
    <property type="project" value="UniProtKB-EC"/>
</dbReference>
<sequence>MWLNCDLGESFGTWQMGLDSQVMPYLDAANIACGFHAGDADVMANTLLLAKQHNVTIGAHPSYPDKQGFGRRSMQLSKTELVNCLHYQIAALDGMAKVHGLNLHYVKPHGALYNDMMRDSAILQTVMQAVASYSPTLKLMLLATQAQSQHKQLAEQFKLHLLFEAFADRLYDDAGMLVARSQPNAVHCTEKTLEQVRTLSQFGYVTTVSNRKLVLNADTLCVHGDNLDAIEHIKQIRALLAPV</sequence>